<organism evidence="1 2">
    <name type="scientific">Entomophthora muscae</name>
    <dbReference type="NCBI Taxonomy" id="34485"/>
    <lineage>
        <taxon>Eukaryota</taxon>
        <taxon>Fungi</taxon>
        <taxon>Fungi incertae sedis</taxon>
        <taxon>Zoopagomycota</taxon>
        <taxon>Entomophthoromycotina</taxon>
        <taxon>Entomophthoromycetes</taxon>
        <taxon>Entomophthorales</taxon>
        <taxon>Entomophthoraceae</taxon>
        <taxon>Entomophthora</taxon>
    </lineage>
</organism>
<evidence type="ECO:0000313" key="2">
    <source>
        <dbReference type="Proteomes" id="UP001165960"/>
    </source>
</evidence>
<accession>A0ACC2TJ91</accession>
<dbReference type="EMBL" id="QTSX02002857">
    <property type="protein sequence ID" value="KAJ9074456.1"/>
    <property type="molecule type" value="Genomic_DNA"/>
</dbReference>
<sequence length="91" mass="10058">MSNHNSNQTSLRQVYQGLMAGMMAKGCKVFMCMPCFSQVRFLNQLPPADSCQLWAQDCDTMVVGLERGIVTHVEGEEEVDSIFAATEAPLI</sequence>
<name>A0ACC2TJ91_9FUNG</name>
<dbReference type="Proteomes" id="UP001165960">
    <property type="component" value="Unassembled WGS sequence"/>
</dbReference>
<keyword evidence="2" id="KW-1185">Reference proteome</keyword>
<comment type="caution">
    <text evidence="1">The sequence shown here is derived from an EMBL/GenBank/DDBJ whole genome shotgun (WGS) entry which is preliminary data.</text>
</comment>
<gene>
    <name evidence="1" type="ORF">DSO57_1006106</name>
</gene>
<reference evidence="1" key="1">
    <citation type="submission" date="2022-04" db="EMBL/GenBank/DDBJ databases">
        <title>Genome of the entomopathogenic fungus Entomophthora muscae.</title>
        <authorList>
            <person name="Elya C."/>
            <person name="Lovett B.R."/>
            <person name="Lee E."/>
            <person name="Macias A.M."/>
            <person name="Hajek A.E."/>
            <person name="De Bivort B.L."/>
            <person name="Kasson M.T."/>
            <person name="De Fine Licht H.H."/>
            <person name="Stajich J.E."/>
        </authorList>
    </citation>
    <scope>NUCLEOTIDE SEQUENCE</scope>
    <source>
        <strain evidence="1">Berkeley</strain>
    </source>
</reference>
<protein>
    <submittedName>
        <fullName evidence="1">Uncharacterized protein</fullName>
    </submittedName>
</protein>
<proteinExistence type="predicted"/>
<evidence type="ECO:0000313" key="1">
    <source>
        <dbReference type="EMBL" id="KAJ9074456.1"/>
    </source>
</evidence>